<dbReference type="InterPro" id="IPR000639">
    <property type="entry name" value="Epox_hydrolase-like"/>
</dbReference>
<comment type="similarity">
    <text evidence="2">Belongs to the AB hydrolase superfamily. Epoxide hydrolase family.</text>
</comment>
<dbReference type="PANTHER" id="PTHR43329">
    <property type="entry name" value="EPOXIDE HYDROLASE"/>
    <property type="match status" value="1"/>
</dbReference>
<dbReference type="GO" id="GO:0016787">
    <property type="term" value="F:hydrolase activity"/>
    <property type="evidence" value="ECO:0007669"/>
    <property type="project" value="UniProtKB-KW"/>
</dbReference>
<reference evidence="4 5" key="1">
    <citation type="journal article" date="2014" name="Genome Biol. Evol.">
        <title>The secreted proteins of Achlya hypogyna and Thraustotheca clavata identify the ancestral oomycete secretome and reveal gene acquisitions by horizontal gene transfer.</title>
        <authorList>
            <person name="Misner I."/>
            <person name="Blouin N."/>
            <person name="Leonard G."/>
            <person name="Richards T.A."/>
            <person name="Lane C.E."/>
        </authorList>
    </citation>
    <scope>NUCLEOTIDE SEQUENCE [LARGE SCALE GENOMIC DNA]</scope>
    <source>
        <strain evidence="4 5">ATCC 34112</strain>
    </source>
</reference>
<evidence type="ECO:0000259" key="3">
    <source>
        <dbReference type="Pfam" id="PF00561"/>
    </source>
</evidence>
<feature type="domain" description="AB hydrolase-1" evidence="3">
    <location>
        <begin position="337"/>
        <end position="548"/>
    </location>
</feature>
<evidence type="ECO:0000256" key="1">
    <source>
        <dbReference type="ARBA" id="ARBA00022801"/>
    </source>
</evidence>
<evidence type="ECO:0000313" key="4">
    <source>
        <dbReference type="EMBL" id="OQS05628.1"/>
    </source>
</evidence>
<organism evidence="4 5">
    <name type="scientific">Thraustotheca clavata</name>
    <dbReference type="NCBI Taxonomy" id="74557"/>
    <lineage>
        <taxon>Eukaryota</taxon>
        <taxon>Sar</taxon>
        <taxon>Stramenopiles</taxon>
        <taxon>Oomycota</taxon>
        <taxon>Saprolegniomycetes</taxon>
        <taxon>Saprolegniales</taxon>
        <taxon>Achlyaceae</taxon>
        <taxon>Thraustotheca</taxon>
    </lineage>
</organism>
<accession>A0A1W0A5Y7</accession>
<dbReference type="SUPFAM" id="SSF53474">
    <property type="entry name" value="alpha/beta-Hydrolases"/>
    <property type="match status" value="2"/>
</dbReference>
<dbReference type="InterPro" id="IPR000073">
    <property type="entry name" value="AB_hydrolase_1"/>
</dbReference>
<dbReference type="Pfam" id="PF00561">
    <property type="entry name" value="Abhydrolase_1"/>
    <property type="match status" value="2"/>
</dbReference>
<comment type="caution">
    <text evidence="4">The sequence shown here is derived from an EMBL/GenBank/DDBJ whole genome shotgun (WGS) entry which is preliminary data.</text>
</comment>
<evidence type="ECO:0000256" key="2">
    <source>
        <dbReference type="ARBA" id="ARBA00038334"/>
    </source>
</evidence>
<dbReference type="Gene3D" id="3.40.50.1820">
    <property type="entry name" value="alpha/beta hydrolase"/>
    <property type="match status" value="2"/>
</dbReference>
<dbReference type="InterPro" id="IPR029058">
    <property type="entry name" value="AB_hydrolase_fold"/>
</dbReference>
<dbReference type="OrthoDB" id="408373at2759"/>
<dbReference type="PRINTS" id="PR00412">
    <property type="entry name" value="EPOXHYDRLASE"/>
</dbReference>
<keyword evidence="5" id="KW-1185">Reference proteome</keyword>
<dbReference type="Proteomes" id="UP000243217">
    <property type="component" value="Unassembled WGS sequence"/>
</dbReference>
<dbReference type="STRING" id="74557.A0A1W0A5Y7"/>
<evidence type="ECO:0000313" key="5">
    <source>
        <dbReference type="Proteomes" id="UP000243217"/>
    </source>
</evidence>
<gene>
    <name evidence="4" type="ORF">THRCLA_02279</name>
</gene>
<dbReference type="AlphaFoldDB" id="A0A1W0A5Y7"/>
<feature type="domain" description="AB hydrolase-1" evidence="3">
    <location>
        <begin position="31"/>
        <end position="300"/>
    </location>
</feature>
<name>A0A1W0A5Y7_9STRA</name>
<dbReference type="PRINTS" id="PR00111">
    <property type="entry name" value="ABHYDROLASE"/>
</dbReference>
<sequence>MSSPSEFPHYFVRLNGIRLHYVDVGPRDALPIVLLHGWPDLWYGWRHQINALKTKYRVIVPDQRGFGATSSPDSYEFYAKKIVTQDYVCLLDHLNITKAVFLGHDWGGAAAWTMANFYPERVYAVGAICTPYIPQPKEFIPLKYIAAKRPTFKYQLLLADEATDDLLDANAEKFFKYIFGGTVINKPNPRDFNDNLLSLKKLELDPNSKCLLSEAELEYYVGEYARQGFHNCLNWYRTTELDWKYAANTDRIIRHPALFISAGQDPVLVPAYSKGMERLVPNLTRGHIEEGTHWVLWEAPEKVNAIIMQWLEKASYSHHYVNLQEGLRLHYVDVGPKDHLSIEKAIVLGHDWGGNAAWSVALYQPDRVLAVGAVCTPYFPNPPVKLTLEQIVQFRPTLAYQLFLVEDSTAVHFEANALKFFKLIFQFPPSHVPEGAKDLLSMMKLLHDFEFKPETKRGNITDEDLAFLVAEYERQGFAHGINWYKTVEFDYDDKAEVDPVLPHEALFIGAKKDLALPPSLSVGMEKLIPNLTRGEVENAGHWVLWEAPEEVNQILDHWLSKITTKLGLSEP</sequence>
<proteinExistence type="inferred from homology"/>
<protein>
    <submittedName>
        <fullName evidence="4">Epoxide hydrolase</fullName>
    </submittedName>
</protein>
<keyword evidence="1 4" id="KW-0378">Hydrolase</keyword>
<dbReference type="EMBL" id="JNBS01000437">
    <property type="protein sequence ID" value="OQS05628.1"/>
    <property type="molecule type" value="Genomic_DNA"/>
</dbReference>